<evidence type="ECO:0000256" key="4">
    <source>
        <dbReference type="ARBA" id="ARBA00022989"/>
    </source>
</evidence>
<protein>
    <submittedName>
        <fullName evidence="7">Amino acid permease</fullName>
    </submittedName>
</protein>
<dbReference type="InterPro" id="IPR004840">
    <property type="entry name" value="Amino_acid_permease_CS"/>
</dbReference>
<dbReference type="PROSITE" id="PS00218">
    <property type="entry name" value="AMINO_ACID_PERMEASE_1"/>
    <property type="match status" value="1"/>
</dbReference>
<dbReference type="RefSeq" id="WP_104457490.1">
    <property type="nucleotide sequence ID" value="NZ_CP026399.1"/>
</dbReference>
<evidence type="ECO:0000256" key="3">
    <source>
        <dbReference type="ARBA" id="ARBA00022692"/>
    </source>
</evidence>
<dbReference type="AlphaFoldDB" id="A0A2L0J4B5"/>
<evidence type="ECO:0000256" key="2">
    <source>
        <dbReference type="ARBA" id="ARBA00022448"/>
    </source>
</evidence>
<dbReference type="Proteomes" id="UP000239554">
    <property type="component" value="Chromosome"/>
</dbReference>
<organism evidence="7 8">
    <name type="scientific">Escherichia coli</name>
    <dbReference type="NCBI Taxonomy" id="562"/>
    <lineage>
        <taxon>Bacteria</taxon>
        <taxon>Pseudomonadati</taxon>
        <taxon>Pseudomonadota</taxon>
        <taxon>Gammaproteobacteria</taxon>
        <taxon>Enterobacterales</taxon>
        <taxon>Enterobacteriaceae</taxon>
        <taxon>Escherichia</taxon>
    </lineage>
</organism>
<dbReference type="FunFam" id="1.20.1740.10:FF:000001">
    <property type="entry name" value="Amino acid permease"/>
    <property type="match status" value="1"/>
</dbReference>
<comment type="subcellular location">
    <subcellularLocation>
        <location evidence="1">Cell inner membrane</location>
        <topology evidence="1">Multi-pass membrane protein</topology>
    </subcellularLocation>
</comment>
<dbReference type="PIRSF" id="PIRSF006060">
    <property type="entry name" value="AA_transporter"/>
    <property type="match status" value="1"/>
</dbReference>
<gene>
    <name evidence="7" type="ORF">C3F40_07385</name>
</gene>
<dbReference type="Pfam" id="PF00324">
    <property type="entry name" value="AA_permease"/>
    <property type="match status" value="1"/>
</dbReference>
<dbReference type="PANTHER" id="PTHR43495:SF5">
    <property type="entry name" value="GAMMA-AMINOBUTYRIC ACID PERMEASE"/>
    <property type="match status" value="1"/>
</dbReference>
<dbReference type="Gene3D" id="1.20.1740.10">
    <property type="entry name" value="Amino acid/polyamine transporter I"/>
    <property type="match status" value="1"/>
</dbReference>
<accession>A0A2L0J4B5</accession>
<evidence type="ECO:0000256" key="5">
    <source>
        <dbReference type="ARBA" id="ARBA00023136"/>
    </source>
</evidence>
<reference evidence="7 8" key="1">
    <citation type="journal article" date="2018" name="MBio">
        <title>Genomic Analysis of Hospital Plumbing Reveals Diverse Reservoir of Bacterial Plasmids Conferring Carbapenem Resistance.</title>
        <authorList>
            <consortium name="NISC Comparative Sequencing Program"/>
            <person name="Weingarten R.A."/>
            <person name="Johnson R.C."/>
            <person name="Conlan S."/>
            <person name="Ramsburg A.M."/>
            <person name="Dekker J.P."/>
            <person name="Lau A.F."/>
            <person name="Khil P."/>
            <person name="Odom R.T."/>
            <person name="Deming C."/>
            <person name="Park M."/>
            <person name="Thomas P.J."/>
            <person name="Henderson D.K."/>
            <person name="Palmore T.N."/>
            <person name="Segre J.A."/>
            <person name="Frank K.M."/>
        </authorList>
    </citation>
    <scope>NUCLEOTIDE SEQUENCE [LARGE SCALE GENOMIC DNA]</scope>
    <source>
        <strain evidence="7 8">ECONIH4</strain>
    </source>
</reference>
<evidence type="ECO:0000256" key="1">
    <source>
        <dbReference type="ARBA" id="ARBA00004429"/>
    </source>
</evidence>
<keyword evidence="4" id="KW-1133">Transmembrane helix</keyword>
<sequence length="439" mass="47236">MELNRSLKPRHLTMISIGGVIGAGFFLGAGGAISLTGPSVVLAYLFGGIITLFIMMMLAEMAVANPVSGSFQVYAKDAFGPYFGYLTGLTYWFAFLIGPASEAIAAGTFLNIWFPEIPIWAFCLIIAFAITIVNMVGVHFFGEVEFWLSLVKIVALVLFIIIAAYALGFKPNVSVHNFSGSESGFFAFGVSGFVASMLMVIFSFGGTEAIGTAAGESENPEKDIPKTIKGTVIRILILYVLSISLLLCVIPWQDAGVSSSPYVDAFGVLSGPVAKNIMNFVVLTAALSCIDTGVYATSRMLHSLAEDGHLPKVFAKIHPKHKTPNNAILVGSLMLFVGAIIAILSPQAYTILASISGFGFIFSWLMISLSHKKMRSINEQKGLIKYKTPFASIIRPLSILCLLCVMFGQAFTPGGWISLAAGFSWIALISIYYFVKNRA</sequence>
<dbReference type="InterPro" id="IPR004841">
    <property type="entry name" value="AA-permease/SLC12A_dom"/>
</dbReference>
<evidence type="ECO:0000313" key="8">
    <source>
        <dbReference type="Proteomes" id="UP000239554"/>
    </source>
</evidence>
<keyword evidence="2" id="KW-0813">Transport</keyword>
<proteinExistence type="predicted"/>
<keyword evidence="3" id="KW-0812">Transmembrane</keyword>
<dbReference type="GO" id="GO:0055085">
    <property type="term" value="P:transmembrane transport"/>
    <property type="evidence" value="ECO:0007669"/>
    <property type="project" value="InterPro"/>
</dbReference>
<dbReference type="GO" id="GO:0006865">
    <property type="term" value="P:amino acid transport"/>
    <property type="evidence" value="ECO:0007669"/>
    <property type="project" value="InterPro"/>
</dbReference>
<feature type="domain" description="Amino acid permease/ SLC12A" evidence="6">
    <location>
        <begin position="11"/>
        <end position="434"/>
    </location>
</feature>
<dbReference type="EMBL" id="CP026399">
    <property type="protein sequence ID" value="AUY01635.1"/>
    <property type="molecule type" value="Genomic_DNA"/>
</dbReference>
<dbReference type="PANTHER" id="PTHR43495">
    <property type="entry name" value="GABA PERMEASE"/>
    <property type="match status" value="1"/>
</dbReference>
<name>A0A2L0J4B5_ECOLX</name>
<evidence type="ECO:0000313" key="7">
    <source>
        <dbReference type="EMBL" id="AUY01635.1"/>
    </source>
</evidence>
<evidence type="ECO:0000259" key="6">
    <source>
        <dbReference type="Pfam" id="PF00324"/>
    </source>
</evidence>
<dbReference type="GO" id="GO:0005886">
    <property type="term" value="C:plasma membrane"/>
    <property type="evidence" value="ECO:0007669"/>
    <property type="project" value="UniProtKB-SubCell"/>
</dbReference>
<keyword evidence="5" id="KW-0472">Membrane</keyword>